<dbReference type="SUPFAM" id="SSF51120">
    <property type="entry name" value="beta-Roll"/>
    <property type="match status" value="1"/>
</dbReference>
<comment type="subcellular location">
    <subcellularLocation>
        <location evidence="1">Secreted</location>
    </subcellularLocation>
</comment>
<dbReference type="Gene3D" id="2.150.10.10">
    <property type="entry name" value="Serralysin-like metalloprotease, C-terminal"/>
    <property type="match status" value="2"/>
</dbReference>
<dbReference type="PANTHER" id="PTHR38340">
    <property type="entry name" value="S-LAYER PROTEIN"/>
    <property type="match status" value="1"/>
</dbReference>
<dbReference type="EMBL" id="FNEB01000001">
    <property type="protein sequence ID" value="SDH98052.1"/>
    <property type="molecule type" value="Genomic_DNA"/>
</dbReference>
<dbReference type="Pfam" id="PF00353">
    <property type="entry name" value="HemolysinCabind"/>
    <property type="match status" value="2"/>
</dbReference>
<dbReference type="GO" id="GO:0005509">
    <property type="term" value="F:calcium ion binding"/>
    <property type="evidence" value="ECO:0007669"/>
    <property type="project" value="InterPro"/>
</dbReference>
<gene>
    <name evidence="4" type="ORF">SAMN05421850_101230</name>
</gene>
<accession>A0A1G8GUM4</accession>
<evidence type="ECO:0000256" key="1">
    <source>
        <dbReference type="ARBA" id="ARBA00004613"/>
    </source>
</evidence>
<dbReference type="GO" id="GO:0005576">
    <property type="term" value="C:extracellular region"/>
    <property type="evidence" value="ECO:0007669"/>
    <property type="project" value="UniProtKB-SubCell"/>
</dbReference>
<sequence>MIAAVLMAMGMLLGLGGLSIGEGETTLEGGDDPEALTGSDGDDSLSGGGGSDLLLGHGGDDSLSGGTGNDWLFGLEGDDLINGGPGNDVISGGYGSDTINGGGGDDFVESAGLLDDPALLQSAGTADDFGDLAFLYDFDQPGDTGDVIDLGPGDDTVVAGSDDTVTTGDGSDTIAMGDWHRGDAPVVITDFDPASDLITFAHDRAGPAPVFETFVNPLSGDAELRADGETFAVIRGAGADFQAVEVLRKSYAA</sequence>
<evidence type="ECO:0000313" key="5">
    <source>
        <dbReference type="Proteomes" id="UP000199340"/>
    </source>
</evidence>
<reference evidence="4 5" key="1">
    <citation type="submission" date="2016-10" db="EMBL/GenBank/DDBJ databases">
        <authorList>
            <person name="de Groot N.N."/>
        </authorList>
    </citation>
    <scope>NUCLEOTIDE SEQUENCE [LARGE SCALE GENOMIC DNA]</scope>
    <source>
        <strain evidence="4 5">DSM 28010</strain>
    </source>
</reference>
<dbReference type="InterPro" id="IPR001343">
    <property type="entry name" value="Hemolysn_Ca-bd"/>
</dbReference>
<evidence type="ECO:0000256" key="3">
    <source>
        <dbReference type="SAM" id="MobiDB-lite"/>
    </source>
</evidence>
<dbReference type="InterPro" id="IPR050557">
    <property type="entry name" value="RTX_toxin/Mannuronan_C5-epim"/>
</dbReference>
<dbReference type="PROSITE" id="PS00330">
    <property type="entry name" value="HEMOLYSIN_CALCIUM"/>
    <property type="match status" value="3"/>
</dbReference>
<dbReference type="AlphaFoldDB" id="A0A1G8GUM4"/>
<dbReference type="PRINTS" id="PR00313">
    <property type="entry name" value="CABNDNGRPT"/>
</dbReference>
<evidence type="ECO:0000313" key="4">
    <source>
        <dbReference type="EMBL" id="SDH98052.1"/>
    </source>
</evidence>
<proteinExistence type="predicted"/>
<keyword evidence="2" id="KW-0964">Secreted</keyword>
<keyword evidence="5" id="KW-1185">Reference proteome</keyword>
<dbReference type="InterPro" id="IPR018511">
    <property type="entry name" value="Hemolysin-typ_Ca-bd_CS"/>
</dbReference>
<dbReference type="OrthoDB" id="7801966at2"/>
<feature type="region of interest" description="Disordered" evidence="3">
    <location>
        <begin position="24"/>
        <end position="60"/>
    </location>
</feature>
<dbReference type="Proteomes" id="UP000199340">
    <property type="component" value="Unassembled WGS sequence"/>
</dbReference>
<name>A0A1G8GUM4_9RHOB</name>
<dbReference type="InterPro" id="IPR011049">
    <property type="entry name" value="Serralysin-like_metalloprot_C"/>
</dbReference>
<protein>
    <submittedName>
        <fullName evidence="4">Hemolysin-type calcium-binding repeat-containing protein</fullName>
    </submittedName>
</protein>
<dbReference type="RefSeq" id="WP_090025672.1">
    <property type="nucleotide sequence ID" value="NZ_FNEB01000001.1"/>
</dbReference>
<dbReference type="STRING" id="490829.SAMN05421850_101230"/>
<evidence type="ECO:0000256" key="2">
    <source>
        <dbReference type="ARBA" id="ARBA00022525"/>
    </source>
</evidence>
<dbReference type="PANTHER" id="PTHR38340:SF1">
    <property type="entry name" value="S-LAYER PROTEIN"/>
    <property type="match status" value="1"/>
</dbReference>
<organism evidence="4 5">
    <name type="scientific">Lutimaribacter saemankumensis</name>
    <dbReference type="NCBI Taxonomy" id="490829"/>
    <lineage>
        <taxon>Bacteria</taxon>
        <taxon>Pseudomonadati</taxon>
        <taxon>Pseudomonadota</taxon>
        <taxon>Alphaproteobacteria</taxon>
        <taxon>Rhodobacterales</taxon>
        <taxon>Roseobacteraceae</taxon>
        <taxon>Lutimaribacter</taxon>
    </lineage>
</organism>